<evidence type="ECO:0000313" key="2">
    <source>
        <dbReference type="Proteomes" id="UP001374584"/>
    </source>
</evidence>
<comment type="caution">
    <text evidence="1">The sequence shown here is derived from an EMBL/GenBank/DDBJ whole genome shotgun (WGS) entry which is preliminary data.</text>
</comment>
<proteinExistence type="predicted"/>
<sequence length="105" mass="11621">MVPIFEFYNESVEQDPCLLLLSPLLKVKLPVSQVGSIGYTHPRVVLAFNYNGSIQVPPCLAKRNLRKMSHQCTQGNIAFGSKRVEQDGASWSLLASLPHTGFYAT</sequence>
<protein>
    <submittedName>
        <fullName evidence="1">Uncharacterized protein</fullName>
    </submittedName>
</protein>
<dbReference type="AlphaFoldDB" id="A0AAN9NSG9"/>
<name>A0AAN9NSG9_PHACN</name>
<gene>
    <name evidence="1" type="ORF">VNO80_03892</name>
</gene>
<dbReference type="EMBL" id="JAYMYR010000002">
    <property type="protein sequence ID" value="KAK7378450.1"/>
    <property type="molecule type" value="Genomic_DNA"/>
</dbReference>
<organism evidence="1 2">
    <name type="scientific">Phaseolus coccineus</name>
    <name type="common">Scarlet runner bean</name>
    <name type="synonym">Phaseolus multiflorus</name>
    <dbReference type="NCBI Taxonomy" id="3886"/>
    <lineage>
        <taxon>Eukaryota</taxon>
        <taxon>Viridiplantae</taxon>
        <taxon>Streptophyta</taxon>
        <taxon>Embryophyta</taxon>
        <taxon>Tracheophyta</taxon>
        <taxon>Spermatophyta</taxon>
        <taxon>Magnoliopsida</taxon>
        <taxon>eudicotyledons</taxon>
        <taxon>Gunneridae</taxon>
        <taxon>Pentapetalae</taxon>
        <taxon>rosids</taxon>
        <taxon>fabids</taxon>
        <taxon>Fabales</taxon>
        <taxon>Fabaceae</taxon>
        <taxon>Papilionoideae</taxon>
        <taxon>50 kb inversion clade</taxon>
        <taxon>NPAAA clade</taxon>
        <taxon>indigoferoid/millettioid clade</taxon>
        <taxon>Phaseoleae</taxon>
        <taxon>Phaseolus</taxon>
    </lineage>
</organism>
<reference evidence="1 2" key="1">
    <citation type="submission" date="2024-01" db="EMBL/GenBank/DDBJ databases">
        <title>The genomes of 5 underutilized Papilionoideae crops provide insights into root nodulation and disease resistanc.</title>
        <authorList>
            <person name="Jiang F."/>
        </authorList>
    </citation>
    <scope>NUCLEOTIDE SEQUENCE [LARGE SCALE GENOMIC DNA]</scope>
    <source>
        <strain evidence="1">JINMINGXINNONG_FW02</strain>
        <tissue evidence="1">Leaves</tissue>
    </source>
</reference>
<accession>A0AAN9NSG9</accession>
<keyword evidence="2" id="KW-1185">Reference proteome</keyword>
<dbReference type="Proteomes" id="UP001374584">
    <property type="component" value="Unassembled WGS sequence"/>
</dbReference>
<evidence type="ECO:0000313" key="1">
    <source>
        <dbReference type="EMBL" id="KAK7378450.1"/>
    </source>
</evidence>